<keyword evidence="6" id="KW-1185">Reference proteome</keyword>
<dbReference type="InterPro" id="IPR016032">
    <property type="entry name" value="Sig_transdc_resp-reg_C-effctor"/>
</dbReference>
<dbReference type="PANTHER" id="PTHR44688:SF16">
    <property type="entry name" value="DNA-BINDING TRANSCRIPTIONAL ACTIVATOR DEVR_DOSR"/>
    <property type="match status" value="1"/>
</dbReference>
<evidence type="ECO:0000256" key="2">
    <source>
        <dbReference type="ARBA" id="ARBA00023125"/>
    </source>
</evidence>
<dbReference type="InterPro" id="IPR036388">
    <property type="entry name" value="WH-like_DNA-bd_sf"/>
</dbReference>
<evidence type="ECO:0000256" key="1">
    <source>
        <dbReference type="ARBA" id="ARBA00023015"/>
    </source>
</evidence>
<reference evidence="5 6" key="1">
    <citation type="submission" date="2019-04" db="EMBL/GenBank/DDBJ databases">
        <title>Thalassotalea guangxiensis sp. nov., isolated from sediment of the coastal wetland.</title>
        <authorList>
            <person name="Zheng S."/>
            <person name="Zhang D."/>
        </authorList>
    </citation>
    <scope>NUCLEOTIDE SEQUENCE [LARGE SCALE GENOMIC DNA]</scope>
    <source>
        <strain evidence="5 6">ZS-4</strain>
    </source>
</reference>
<dbReference type="PROSITE" id="PS50043">
    <property type="entry name" value="HTH_LUXR_2"/>
    <property type="match status" value="1"/>
</dbReference>
<keyword evidence="1" id="KW-0805">Transcription regulation</keyword>
<organism evidence="5 6">
    <name type="scientific">Thalassotalea mangrovi</name>
    <dbReference type="NCBI Taxonomy" id="2572245"/>
    <lineage>
        <taxon>Bacteria</taxon>
        <taxon>Pseudomonadati</taxon>
        <taxon>Pseudomonadota</taxon>
        <taxon>Gammaproteobacteria</taxon>
        <taxon>Alteromonadales</taxon>
        <taxon>Colwelliaceae</taxon>
        <taxon>Thalassotalea</taxon>
    </lineage>
</organism>
<dbReference type="EMBL" id="SWDB01000034">
    <property type="protein sequence ID" value="TKB43770.1"/>
    <property type="molecule type" value="Genomic_DNA"/>
</dbReference>
<dbReference type="Proteomes" id="UP000307999">
    <property type="component" value="Unassembled WGS sequence"/>
</dbReference>
<name>A0A4U1B2N8_9GAMM</name>
<dbReference type="GO" id="GO:0003677">
    <property type="term" value="F:DNA binding"/>
    <property type="evidence" value="ECO:0007669"/>
    <property type="project" value="UniProtKB-KW"/>
</dbReference>
<feature type="domain" description="HTH luxR-type" evidence="4">
    <location>
        <begin position="276"/>
        <end position="340"/>
    </location>
</feature>
<dbReference type="OrthoDB" id="7053960at2"/>
<dbReference type="InterPro" id="IPR000792">
    <property type="entry name" value="Tscrpt_reg_LuxR_C"/>
</dbReference>
<protein>
    <submittedName>
        <fullName evidence="5">Helix-turn-helix transcriptional regulator</fullName>
    </submittedName>
</protein>
<dbReference type="SMART" id="SM00421">
    <property type="entry name" value="HTH_LUXR"/>
    <property type="match status" value="1"/>
</dbReference>
<comment type="caution">
    <text evidence="5">The sequence shown here is derived from an EMBL/GenBank/DDBJ whole genome shotgun (WGS) entry which is preliminary data.</text>
</comment>
<evidence type="ECO:0000259" key="4">
    <source>
        <dbReference type="PROSITE" id="PS50043"/>
    </source>
</evidence>
<dbReference type="PRINTS" id="PR00038">
    <property type="entry name" value="HTHLUXR"/>
</dbReference>
<dbReference type="GO" id="GO:0006355">
    <property type="term" value="P:regulation of DNA-templated transcription"/>
    <property type="evidence" value="ECO:0007669"/>
    <property type="project" value="InterPro"/>
</dbReference>
<sequence>MPISDSMKNNLFLTPANDAIQHLISQLYTATSRIELQEFRHWALAQLQSVIDFDGAIWSNGHQQTLTFHNHTLFNVADELGELLLTHLSINPMADVLLTNLGQPIDMRDLLGDDEFYQSEIYQKCFQPMGIERILASIHLDERSGLFTLLTLYRFDRSKPFTQQEKAIQSNLLYHLLKSAEHALFMTLERQAGNEAHTHLGICDAKGYFHQAQSSLLDLLERHFPDQTFDRLPEPLLQVFNHLIDSNQKVKANPSGEKIQLKVRQFNELYLLEIWPNGPLDILSSREKQVVDAINKGMTFKQAAQHLTLSPSTVSNHLYRIYQKLNIGSRAQLHALLNNR</sequence>
<dbReference type="Pfam" id="PF00196">
    <property type="entry name" value="GerE"/>
    <property type="match status" value="1"/>
</dbReference>
<evidence type="ECO:0000313" key="6">
    <source>
        <dbReference type="Proteomes" id="UP000307999"/>
    </source>
</evidence>
<dbReference type="Gene3D" id="1.10.10.10">
    <property type="entry name" value="Winged helix-like DNA-binding domain superfamily/Winged helix DNA-binding domain"/>
    <property type="match status" value="1"/>
</dbReference>
<keyword evidence="3" id="KW-0804">Transcription</keyword>
<proteinExistence type="predicted"/>
<dbReference type="PANTHER" id="PTHR44688">
    <property type="entry name" value="DNA-BINDING TRANSCRIPTIONAL ACTIVATOR DEVR_DOSR"/>
    <property type="match status" value="1"/>
</dbReference>
<dbReference type="SUPFAM" id="SSF46894">
    <property type="entry name" value="C-terminal effector domain of the bipartite response regulators"/>
    <property type="match status" value="1"/>
</dbReference>
<dbReference type="AlphaFoldDB" id="A0A4U1B2N8"/>
<evidence type="ECO:0000256" key="3">
    <source>
        <dbReference type="ARBA" id="ARBA00023163"/>
    </source>
</evidence>
<keyword evidence="2" id="KW-0238">DNA-binding</keyword>
<dbReference type="CDD" id="cd06170">
    <property type="entry name" value="LuxR_C_like"/>
    <property type="match status" value="1"/>
</dbReference>
<accession>A0A4U1B2N8</accession>
<gene>
    <name evidence="5" type="ORF">E8M12_14200</name>
</gene>
<evidence type="ECO:0000313" key="5">
    <source>
        <dbReference type="EMBL" id="TKB43770.1"/>
    </source>
</evidence>